<feature type="compositionally biased region" description="Low complexity" evidence="10">
    <location>
        <begin position="138"/>
        <end position="147"/>
    </location>
</feature>
<comment type="similarity">
    <text evidence="2">Belongs to the TonB family.</text>
</comment>
<dbReference type="KEGG" id="moz:MoryE10_33290"/>
<evidence type="ECO:0000313" key="13">
    <source>
        <dbReference type="Proteomes" id="UP000824988"/>
    </source>
</evidence>
<evidence type="ECO:0000256" key="10">
    <source>
        <dbReference type="SAM" id="MobiDB-lite"/>
    </source>
</evidence>
<keyword evidence="7" id="KW-0653">Protein transport</keyword>
<dbReference type="InterPro" id="IPR037682">
    <property type="entry name" value="TonB_C"/>
</dbReference>
<keyword evidence="3" id="KW-0813">Transport</keyword>
<evidence type="ECO:0000256" key="7">
    <source>
        <dbReference type="ARBA" id="ARBA00022927"/>
    </source>
</evidence>
<dbReference type="PROSITE" id="PS52015">
    <property type="entry name" value="TONB_CTD"/>
    <property type="match status" value="1"/>
</dbReference>
<comment type="subcellular location">
    <subcellularLocation>
        <location evidence="1">Cell inner membrane</location>
        <topology evidence="1">Single-pass membrane protein</topology>
        <orientation evidence="1">Periplasmic side</orientation>
    </subcellularLocation>
</comment>
<evidence type="ECO:0000256" key="6">
    <source>
        <dbReference type="ARBA" id="ARBA00022692"/>
    </source>
</evidence>
<accession>A0A8D4VRH5</accession>
<dbReference type="AlphaFoldDB" id="A0A8D4VRH5"/>
<feature type="compositionally biased region" description="Low complexity" evidence="10">
    <location>
        <begin position="114"/>
        <end position="123"/>
    </location>
</feature>
<proteinExistence type="inferred from homology"/>
<reference evidence="12" key="1">
    <citation type="submission" date="2019-06" db="EMBL/GenBank/DDBJ databases">
        <title>Complete genome sequence of Methylogaea oryzae strain JCM16910.</title>
        <authorList>
            <person name="Asakawa S."/>
        </authorList>
    </citation>
    <scope>NUCLEOTIDE SEQUENCE</scope>
    <source>
        <strain evidence="12">E10</strain>
    </source>
</reference>
<gene>
    <name evidence="12" type="ORF">MoryE10_33290</name>
</gene>
<dbReference type="EMBL" id="AP019782">
    <property type="protein sequence ID" value="BBL72723.1"/>
    <property type="molecule type" value="Genomic_DNA"/>
</dbReference>
<feature type="domain" description="TonB C-terminal" evidence="11">
    <location>
        <begin position="168"/>
        <end position="259"/>
    </location>
</feature>
<dbReference type="InterPro" id="IPR051045">
    <property type="entry name" value="TonB-dependent_transducer"/>
</dbReference>
<sequence>MRFLCNPVLGFVASPPLRPSFSLSAGGRILSVQKPADPSRAVERGAGLFIAIALHLGALLLWQRQAPEAKAPDAAPAAIMAAIVAAPRPAAAAPKAEPQPAQPPKPIAKPLPPAAKASPARKPATPPPVAIAGGDQTAPAPSAESQAAPSVAAASAAASTANAAPLSPPRFDADYLNNPAPDYPEFARRQGVQGRVVVRVLVRADGSAEKADVRTSSGHGELDEAALDAVRRWRFVPARRGEEAVPASVLVPIAFSLEG</sequence>
<feature type="region of interest" description="Disordered" evidence="10">
    <location>
        <begin position="91"/>
        <end position="147"/>
    </location>
</feature>
<dbReference type="RefSeq" id="WP_221047728.1">
    <property type="nucleotide sequence ID" value="NZ_AP019782.1"/>
</dbReference>
<name>A0A8D4VRH5_9GAMM</name>
<keyword evidence="9" id="KW-0472">Membrane</keyword>
<dbReference type="GO" id="GO:0055085">
    <property type="term" value="P:transmembrane transport"/>
    <property type="evidence" value="ECO:0007669"/>
    <property type="project" value="InterPro"/>
</dbReference>
<evidence type="ECO:0000256" key="9">
    <source>
        <dbReference type="ARBA" id="ARBA00023136"/>
    </source>
</evidence>
<evidence type="ECO:0000256" key="3">
    <source>
        <dbReference type="ARBA" id="ARBA00022448"/>
    </source>
</evidence>
<keyword evidence="6" id="KW-0812">Transmembrane</keyword>
<dbReference type="PANTHER" id="PTHR33446:SF2">
    <property type="entry name" value="PROTEIN TONB"/>
    <property type="match status" value="1"/>
</dbReference>
<keyword evidence="4" id="KW-1003">Cell membrane</keyword>
<feature type="compositionally biased region" description="Pro residues" evidence="10">
    <location>
        <begin position="100"/>
        <end position="113"/>
    </location>
</feature>
<keyword evidence="8" id="KW-1133">Transmembrane helix</keyword>
<organism evidence="12 13">
    <name type="scientific">Methylogaea oryzae</name>
    <dbReference type="NCBI Taxonomy" id="1295382"/>
    <lineage>
        <taxon>Bacteria</taxon>
        <taxon>Pseudomonadati</taxon>
        <taxon>Pseudomonadota</taxon>
        <taxon>Gammaproteobacteria</taxon>
        <taxon>Methylococcales</taxon>
        <taxon>Methylococcaceae</taxon>
        <taxon>Methylogaea</taxon>
    </lineage>
</organism>
<keyword evidence="13" id="KW-1185">Reference proteome</keyword>
<evidence type="ECO:0000256" key="4">
    <source>
        <dbReference type="ARBA" id="ARBA00022475"/>
    </source>
</evidence>
<dbReference type="Proteomes" id="UP000824988">
    <property type="component" value="Chromosome"/>
</dbReference>
<dbReference type="PANTHER" id="PTHR33446">
    <property type="entry name" value="PROTEIN TONB-RELATED"/>
    <property type="match status" value="1"/>
</dbReference>
<evidence type="ECO:0000259" key="11">
    <source>
        <dbReference type="PROSITE" id="PS52015"/>
    </source>
</evidence>
<evidence type="ECO:0000256" key="8">
    <source>
        <dbReference type="ARBA" id="ARBA00022989"/>
    </source>
</evidence>
<dbReference type="GO" id="GO:0031992">
    <property type="term" value="F:energy transducer activity"/>
    <property type="evidence" value="ECO:0007669"/>
    <property type="project" value="TreeGrafter"/>
</dbReference>
<dbReference type="InterPro" id="IPR006260">
    <property type="entry name" value="TonB/TolA_C"/>
</dbReference>
<dbReference type="GO" id="GO:0015031">
    <property type="term" value="P:protein transport"/>
    <property type="evidence" value="ECO:0007669"/>
    <property type="project" value="UniProtKB-KW"/>
</dbReference>
<evidence type="ECO:0000256" key="5">
    <source>
        <dbReference type="ARBA" id="ARBA00022519"/>
    </source>
</evidence>
<keyword evidence="5" id="KW-0997">Cell inner membrane</keyword>
<protein>
    <recommendedName>
        <fullName evidence="11">TonB C-terminal domain-containing protein</fullName>
    </recommendedName>
</protein>
<evidence type="ECO:0000256" key="1">
    <source>
        <dbReference type="ARBA" id="ARBA00004383"/>
    </source>
</evidence>
<dbReference type="NCBIfam" id="TIGR01352">
    <property type="entry name" value="tonB_Cterm"/>
    <property type="match status" value="1"/>
</dbReference>
<evidence type="ECO:0000313" key="12">
    <source>
        <dbReference type="EMBL" id="BBL72723.1"/>
    </source>
</evidence>
<evidence type="ECO:0000256" key="2">
    <source>
        <dbReference type="ARBA" id="ARBA00006555"/>
    </source>
</evidence>
<dbReference type="GO" id="GO:0098797">
    <property type="term" value="C:plasma membrane protein complex"/>
    <property type="evidence" value="ECO:0007669"/>
    <property type="project" value="TreeGrafter"/>
</dbReference>
<dbReference type="Pfam" id="PF03544">
    <property type="entry name" value="TonB_C"/>
    <property type="match status" value="1"/>
</dbReference>